<dbReference type="OrthoDB" id="6287438at2759"/>
<feature type="compositionally biased region" description="Basic and acidic residues" evidence="2">
    <location>
        <begin position="1045"/>
        <end position="1056"/>
    </location>
</feature>
<feature type="compositionally biased region" description="Polar residues" evidence="2">
    <location>
        <begin position="385"/>
        <end position="398"/>
    </location>
</feature>
<evidence type="ECO:0000313" key="4">
    <source>
        <dbReference type="Proteomes" id="UP000242188"/>
    </source>
</evidence>
<feature type="region of interest" description="Disordered" evidence="2">
    <location>
        <begin position="1228"/>
        <end position="1279"/>
    </location>
</feature>
<keyword evidence="4" id="KW-1185">Reference proteome</keyword>
<feature type="region of interest" description="Disordered" evidence="2">
    <location>
        <begin position="1552"/>
        <end position="1587"/>
    </location>
</feature>
<reference evidence="3 4" key="1">
    <citation type="journal article" date="2017" name="Nat. Ecol. Evol.">
        <title>Scallop genome provides insights into evolution of bilaterian karyotype and development.</title>
        <authorList>
            <person name="Wang S."/>
            <person name="Zhang J."/>
            <person name="Jiao W."/>
            <person name="Li J."/>
            <person name="Xun X."/>
            <person name="Sun Y."/>
            <person name="Guo X."/>
            <person name="Huan P."/>
            <person name="Dong B."/>
            <person name="Zhang L."/>
            <person name="Hu X."/>
            <person name="Sun X."/>
            <person name="Wang J."/>
            <person name="Zhao C."/>
            <person name="Wang Y."/>
            <person name="Wang D."/>
            <person name="Huang X."/>
            <person name="Wang R."/>
            <person name="Lv J."/>
            <person name="Li Y."/>
            <person name="Zhang Z."/>
            <person name="Liu B."/>
            <person name="Lu W."/>
            <person name="Hui Y."/>
            <person name="Liang J."/>
            <person name="Zhou Z."/>
            <person name="Hou R."/>
            <person name="Li X."/>
            <person name="Liu Y."/>
            <person name="Li H."/>
            <person name="Ning X."/>
            <person name="Lin Y."/>
            <person name="Zhao L."/>
            <person name="Xing Q."/>
            <person name="Dou J."/>
            <person name="Li Y."/>
            <person name="Mao J."/>
            <person name="Guo H."/>
            <person name="Dou H."/>
            <person name="Li T."/>
            <person name="Mu C."/>
            <person name="Jiang W."/>
            <person name="Fu Q."/>
            <person name="Fu X."/>
            <person name="Miao Y."/>
            <person name="Liu J."/>
            <person name="Yu Q."/>
            <person name="Li R."/>
            <person name="Liao H."/>
            <person name="Li X."/>
            <person name="Kong Y."/>
            <person name="Jiang Z."/>
            <person name="Chourrout D."/>
            <person name="Li R."/>
            <person name="Bao Z."/>
        </authorList>
    </citation>
    <scope>NUCLEOTIDE SEQUENCE [LARGE SCALE GENOMIC DNA]</scope>
    <source>
        <strain evidence="3 4">PY_sf001</strain>
    </source>
</reference>
<protein>
    <submittedName>
        <fullName evidence="3">ELKS/Rab6-interacting/CAST family member 1</fullName>
    </submittedName>
</protein>
<feature type="coiled-coil region" evidence="1">
    <location>
        <begin position="2540"/>
        <end position="2567"/>
    </location>
</feature>
<feature type="coiled-coil region" evidence="1">
    <location>
        <begin position="2183"/>
        <end position="2287"/>
    </location>
</feature>
<feature type="region of interest" description="Disordered" evidence="2">
    <location>
        <begin position="956"/>
        <end position="1070"/>
    </location>
</feature>
<feature type="compositionally biased region" description="Basic and acidic residues" evidence="2">
    <location>
        <begin position="1"/>
        <end position="15"/>
    </location>
</feature>
<evidence type="ECO:0000256" key="1">
    <source>
        <dbReference type="SAM" id="Coils"/>
    </source>
</evidence>
<feature type="compositionally biased region" description="Basic and acidic residues" evidence="2">
    <location>
        <begin position="2847"/>
        <end position="2866"/>
    </location>
</feature>
<dbReference type="GO" id="GO:0000146">
    <property type="term" value="F:microfilament motor activity"/>
    <property type="evidence" value="ECO:0007669"/>
    <property type="project" value="TreeGrafter"/>
</dbReference>
<dbReference type="EMBL" id="NEDP02004772">
    <property type="protein sequence ID" value="OWF44488.1"/>
    <property type="molecule type" value="Genomic_DNA"/>
</dbReference>
<gene>
    <name evidence="3" type="ORF">KP79_PYT15106</name>
</gene>
<feature type="region of interest" description="Disordered" evidence="2">
    <location>
        <begin position="464"/>
        <end position="485"/>
    </location>
</feature>
<feature type="compositionally biased region" description="Basic and acidic residues" evidence="2">
    <location>
        <begin position="115"/>
        <end position="124"/>
    </location>
</feature>
<feature type="compositionally biased region" description="Polar residues" evidence="2">
    <location>
        <begin position="650"/>
        <end position="674"/>
    </location>
</feature>
<feature type="region of interest" description="Disordered" evidence="2">
    <location>
        <begin position="381"/>
        <end position="447"/>
    </location>
</feature>
<feature type="compositionally biased region" description="Polar residues" evidence="2">
    <location>
        <begin position="88"/>
        <end position="111"/>
    </location>
</feature>
<feature type="region of interest" description="Disordered" evidence="2">
    <location>
        <begin position="1420"/>
        <end position="1502"/>
    </location>
</feature>
<feature type="compositionally biased region" description="Basic residues" evidence="2">
    <location>
        <begin position="476"/>
        <end position="485"/>
    </location>
</feature>
<dbReference type="Proteomes" id="UP000242188">
    <property type="component" value="Unassembled WGS sequence"/>
</dbReference>
<feature type="compositionally biased region" description="Basic and acidic residues" evidence="2">
    <location>
        <begin position="758"/>
        <end position="770"/>
    </location>
</feature>
<accession>A0A210Q6X3</accession>
<feature type="compositionally biased region" description="Basic and acidic residues" evidence="2">
    <location>
        <begin position="1202"/>
        <end position="1212"/>
    </location>
</feature>
<feature type="compositionally biased region" description="Basic and acidic residues" evidence="2">
    <location>
        <begin position="72"/>
        <end position="86"/>
    </location>
</feature>
<sequence>MSAERQQKHLPDETGKGAGSSSRISALQSPEKHGASYGSVPDITSSGIYKVEDDRQVMTSQTERQGNTEGEAAIKESLDEDGEKKITSLWSLQPKAPSTSSVEIESESPSTVELDPSRKEDNHQENGNLESGTALQFKMDRLVEHISLAATLNKDEDVVRDMSEKCYIVEDFDAIEVLMNEKPVMTSTPNNSLSDSLFRNSEESTATTPGTNIKTTDTLTIDNGTEHISATSMADIWADAEDQTVEGFAAEARDGKDGTLDADEIHSIGIGGYSRRTSDASLLDGADGSYPKHKHRPMHAKIQRRLSREFAGELEHALESLASVNPDQIACESEQTVEKSYSKNGIPSVDFTTGISNVSLSDFSERNIHNNRPMHTKITHEGNQHTEQISSKGNQDGDLSNVKPAETLANSYDRDAASTTTPSITYTDAKDNSADGPEAGTSNGEGETLDFCSTDAEGFAKGKSGTLASNLDESSHHHHKLRPKHGAIQRRLSLCGLEHLRDNDKADLQDEDVSSSTGQDLMKSDSAVKFNDTVMVNIFSSSDSKSLSSATVLNDAAEEAAMGKNQDQSSDSAFAAPTLAKPVFVSYVRRDSAVKLSKPADIIKKKQKKQAEAMLYQDKSSKLTQGNKPQGNPYDLEDNGTEPTAEHCSKNSPDAYSNLQWTTVKDSGSTSSRNDWGKEQLLVGPSSSSLEGEFKSCLDVDFNNPLTLLEHLRDKDDDSQSHHRLMNGNGQDRGVTSGQSTESMGQGHKISSQLFQPKIEKDSVETERNKSMHPTVINAHSTDERPSVVGKPGHVSQYRPVVERKREESSETIYPTSSALFRTRRDQEITKTNILSPGYAGLDHTIPSDLVLKRKKKESIRDDTDFRYPTSSELFHKKLDQELADAKLKSSGQEEVDPEGWLGAKSGIDHTTPSKLLRKYQDREATSSQPNSSGYTALDHTTPSRLFQKWLNYKRKNRTKQQQKAAVSSKPLLERKHKNSDDTIYPTSSKLYQKRADRERTLSNSRSPPGYKEFDQSKSSVVKTERNKEEGYEQMHPTSSRLFQKRADREVTDRNSKSPGYGHLDHATPSELFQRSENNEDKADLHLTSSKLFWKRVDIEKSNLKSPEYKEVGPPSLKLLCAADLENTTPSKLFSKCEGTNKATALQESRGYKELHHNYPSEVLMKNPDQQVSHVQQKSSKSSKKFTISRRGSRPELFTKNAVKDSSSKETSKTMATGYCDTMAKSSQKNKPYTVRSARGQVSTCSSSDKKGVYTTPSRLMQKREDTETTSENPNTPGYAKFLDGTTPSMLLKNVEQEPNRKESADQFKRRGSYTHGKMDSGKTRITSSPDWTLSDSGNWTLPTPSNLTMDQLNSDPSSPGPLHMASEISQGTCVSEKTPQQQENFNNWRTLSDITTYYIELSEYVSKMAKKMRMHSTSEPHFIGMQDPTCSVSTQRSEDGYQTHSYDSRMTDNESDEEIIEPGRIQGPGASEGQNVPSNKIAQSNEPQSDTSGGSITDHASFNDADSQYVWNSHPNFSGKTISDSSAYPLSSSEEVTVKPLCRKSSINSSFTAYSDSSSTDDEDHTGSSTDTESKKMLPEDSCGLNTKDMKSSLASLLSLYFTNRAPSSSLFDFCTDSTSSEASMAPPTGTNHMQGQGRYEGTQKKRNLPNMRSATPDGRGMMMEKEMMESQNRKLQMEISTLQTENKLIKDKYNRATAKINHLEEQLAESREQLESLHGNLNQELSEVQRRNKSQAMEEIDLYQTKVSTLTKENQSLKTEVSSLEKQLESAHKNLDRALLNSEKTKTLNAQNLEITTLKDEVNRVKSLLEQSERHLQEEDSRTKGLSQQVIKLTEMKNLLQQQIEMGGGGATATDKQIKSLEKRLRVTEERLHHERADRANNLSQVEDKLLTENARLQAMEKELSRQLHREKDKNRNLENKIKDTREDNERLRLSLPFDEAALTTQKGYDIPYGVHESQRQETVKKDYRQILSQLETEAGLKAGQEREMICQLWNTRQQTYNRLRQLEINLQALNLRDNNVAEGLKNLRDVKSHADAQVRQLHEQLEDSKSEKETQETTYKEQLALLVKERHDAFAQLKTAEDLMEAIRSENEILKSGLSGGGTASLGASLTLATNSRVEALQVQVKDLENQIQQMTRTTRLLEGELSTLRIQLEARDKALEDTKSELDIAHLHLSGDGGEDRKQEKIDKLTAQINGHQSEIKLLGDKVTSLNTEKSRLERDLEAALREVNITKAKVKETKHGEMADSKQAQILREELEERDRRLGKLTQEYDTLETELQTARQDLYAEQIQSQDYEAQIESYTLQIEQRGHILDTLSGTEKEQLAQFLILKETLDSVSQEINQKHAELKVLHLEMSKEKDRYEYMEKELITLRKDRPLGDNDQAWETSLPSHMLQIRELESERDHLKVELIEMTEALKQATEENGNLDKAMKQMEQQLLDERSAHLQTSAEKGELEQHLEEIAEEHDALSQERDESEEDIVKLETDLKDVVHKFEMETRKNHENLASKYPQVPAEALKMAAELDSLRTLMDAKHKEHEMLNNKISRQQVEMDFLNRRVELLHNENQCNRDDIARLTSEVSAKIKEGVANREMNQFLVKERARLQKENTQLNASVDKEKGIKERRRAEIADVMRKVEKTEESTKTTSREVLQKDAIIASLEAELGQTKQSCQTLEVDRSQLKGKVEHLQQDVDSKAVLASTLETRLETERRRLEEEKSEAAQKRDELMATCHELERLKHEHGLLLNNLNDEKQTVENLKESLNVNQQSCEKLKEQVYTLTMELESTQGQLTTSRDTVEALKQDKGAIYQEYDSMMRRLGEKDQKIAELQNKCDRIEQQMQQELTQQKHDLERENTSTERDLDTTKEENAVLKEELKMKEAQLSSFGRTLKELEDMNKEKMELEGQVRQMEGTVGDVDLLTQSLRKETITLQETIARQQESLSSLQLEHSSLKDKMRIQEEKLTDRVMVLEKTNGDLQNQYDGEKSYLKDSLMQTQTRVASVESSLASAIDSRDKLQMSSRMMERTLEETKERLQEETTCRKVAEQRAESLQSQLHESRKDKYLSEEKLNQMTTTLTKSEQMVKTEKDRAKRLAEQQQELEATVYTQDSSAKSKQEQIDLLQEFEIDEEIIQQTLTMVHYSICVIF</sequence>
<feature type="region of interest" description="Disordered" evidence="2">
    <location>
        <begin position="617"/>
        <end position="688"/>
    </location>
</feature>
<feature type="region of interest" description="Disordered" evidence="2">
    <location>
        <begin position="1296"/>
        <end position="1332"/>
    </location>
</feature>
<feature type="compositionally biased region" description="Polar residues" evidence="2">
    <location>
        <begin position="1473"/>
        <end position="1502"/>
    </location>
</feature>
<dbReference type="GO" id="GO:0016460">
    <property type="term" value="C:myosin II complex"/>
    <property type="evidence" value="ECO:0007669"/>
    <property type="project" value="TreeGrafter"/>
</dbReference>
<feature type="compositionally biased region" description="Polar residues" evidence="2">
    <location>
        <begin position="1621"/>
        <end position="1636"/>
    </location>
</feature>
<feature type="coiled-coil region" evidence="1">
    <location>
        <begin position="2399"/>
        <end position="2496"/>
    </location>
</feature>
<proteinExistence type="predicted"/>
<comment type="caution">
    <text evidence="3">The sequence shown here is derived from an EMBL/GenBank/DDBJ whole genome shotgun (WGS) entry which is preliminary data.</text>
</comment>
<dbReference type="PANTHER" id="PTHR45615:SF40">
    <property type="entry name" value="MYOSIN HEAVY CHAIN, NON-MUSCLE"/>
    <property type="match status" value="1"/>
</dbReference>
<feature type="compositionally biased region" description="Polar residues" evidence="2">
    <location>
        <begin position="19"/>
        <end position="28"/>
    </location>
</feature>
<feature type="compositionally biased region" description="Polar residues" evidence="2">
    <location>
        <begin position="417"/>
        <end position="426"/>
    </location>
</feature>
<feature type="region of interest" description="Disordered" evidence="2">
    <location>
        <begin position="889"/>
        <end position="914"/>
    </location>
</feature>
<feature type="region of interest" description="Disordered" evidence="2">
    <location>
        <begin position="1621"/>
        <end position="1660"/>
    </location>
</feature>
<feature type="coiled-coil region" evidence="1">
    <location>
        <begin position="2114"/>
        <end position="2148"/>
    </location>
</feature>
<feature type="coiled-coil region" evidence="1">
    <location>
        <begin position="1667"/>
        <end position="1820"/>
    </location>
</feature>
<feature type="compositionally biased region" description="Basic and acidic residues" evidence="2">
    <location>
        <begin position="1023"/>
        <end position="1033"/>
    </location>
</feature>
<dbReference type="GO" id="GO:0051015">
    <property type="term" value="F:actin filament binding"/>
    <property type="evidence" value="ECO:0007669"/>
    <property type="project" value="TreeGrafter"/>
</dbReference>
<feature type="compositionally biased region" description="Basic and acidic residues" evidence="2">
    <location>
        <begin position="1296"/>
        <end position="1309"/>
    </location>
</feature>
<dbReference type="STRING" id="6573.A0A210Q6X3"/>
<feature type="coiled-coil region" evidence="1">
    <location>
        <begin position="3014"/>
        <end position="3104"/>
    </location>
</feature>
<dbReference type="PANTHER" id="PTHR45615">
    <property type="entry name" value="MYOSIN HEAVY CHAIN, NON-MUSCLE"/>
    <property type="match status" value="1"/>
</dbReference>
<feature type="coiled-coil region" evidence="1">
    <location>
        <begin position="1999"/>
        <end position="2061"/>
    </location>
</feature>
<evidence type="ECO:0000313" key="3">
    <source>
        <dbReference type="EMBL" id="OWF44488.1"/>
    </source>
</evidence>
<feature type="region of interest" description="Disordered" evidence="2">
    <location>
        <begin position="1"/>
        <end position="133"/>
    </location>
</feature>
<feature type="region of interest" description="Disordered" evidence="2">
    <location>
        <begin position="2844"/>
        <end position="2866"/>
    </location>
</feature>
<name>A0A210Q6X3_MIZYE</name>
<evidence type="ECO:0000256" key="2">
    <source>
        <dbReference type="SAM" id="MobiDB-lite"/>
    </source>
</evidence>
<keyword evidence="1" id="KW-0175">Coiled coil</keyword>
<dbReference type="GO" id="GO:0032982">
    <property type="term" value="C:myosin filament"/>
    <property type="evidence" value="ECO:0007669"/>
    <property type="project" value="TreeGrafter"/>
</dbReference>
<feature type="compositionally biased region" description="Polar residues" evidence="2">
    <location>
        <begin position="728"/>
        <end position="755"/>
    </location>
</feature>
<feature type="coiled-coil region" evidence="1">
    <location>
        <begin position="1853"/>
        <end position="1937"/>
    </location>
</feature>
<feature type="compositionally biased region" description="Basic residues" evidence="2">
    <location>
        <begin position="1181"/>
        <end position="1192"/>
    </location>
</feature>
<feature type="region of interest" description="Disordered" evidence="2">
    <location>
        <begin position="1173"/>
        <end position="1213"/>
    </location>
</feature>
<dbReference type="GO" id="GO:0005737">
    <property type="term" value="C:cytoplasm"/>
    <property type="evidence" value="ECO:0007669"/>
    <property type="project" value="TreeGrafter"/>
</dbReference>
<feature type="region of interest" description="Disordered" evidence="2">
    <location>
        <begin position="715"/>
        <end position="775"/>
    </location>
</feature>
<feature type="compositionally biased region" description="Polar residues" evidence="2">
    <location>
        <begin position="57"/>
        <end position="68"/>
    </location>
</feature>
<organism evidence="3 4">
    <name type="scientific">Mizuhopecten yessoensis</name>
    <name type="common">Japanese scallop</name>
    <name type="synonym">Patinopecten yessoensis</name>
    <dbReference type="NCBI Taxonomy" id="6573"/>
    <lineage>
        <taxon>Eukaryota</taxon>
        <taxon>Metazoa</taxon>
        <taxon>Spiralia</taxon>
        <taxon>Lophotrochozoa</taxon>
        <taxon>Mollusca</taxon>
        <taxon>Bivalvia</taxon>
        <taxon>Autobranchia</taxon>
        <taxon>Pteriomorphia</taxon>
        <taxon>Pectinida</taxon>
        <taxon>Pectinoidea</taxon>
        <taxon>Pectinidae</taxon>
        <taxon>Mizuhopecten</taxon>
    </lineage>
</organism>
<feature type="compositionally biased region" description="Basic and acidic residues" evidence="2">
    <location>
        <begin position="1437"/>
        <end position="1453"/>
    </location>
</feature>
<feature type="coiled-coil region" evidence="1">
    <location>
        <begin position="2596"/>
        <end position="2777"/>
    </location>
</feature>